<sequence length="290" mass="32779">MALDLLPMVGQAGLELVTPPGLVTWRRSEDSHTQSTIDLVFMSETLTQHLVSCKIDEKIHHGSDHRPVATHLTLPLEGRLQMPAPRRLWKQTDKDAVRAGSEHLWTPTSFTSRGQIDRYAEYLQEFATQLANGTTPTAKSHHDAGAPRCSWWTREVRAVSQKKKRALREARRASWRQAVHEAKDKERGIWRLVRWGKERSHLPPEPPTVPPLEREGTTGGFATTFEEKVEVFHGRFFPPEPEAGTEDIQGAEYPTELEQTPQITREMGGMGSRPASSKPWGSRWSGPCRT</sequence>
<dbReference type="SUPFAM" id="SSF56219">
    <property type="entry name" value="DNase I-like"/>
    <property type="match status" value="1"/>
</dbReference>
<dbReference type="Gene3D" id="3.60.10.10">
    <property type="entry name" value="Endonuclease/exonuclease/phosphatase"/>
    <property type="match status" value="1"/>
</dbReference>
<dbReference type="EMBL" id="JACBAD010001861">
    <property type="protein sequence ID" value="KAF7131255.1"/>
    <property type="molecule type" value="Genomic_DNA"/>
</dbReference>
<gene>
    <name evidence="3" type="ORF">CNMCM5793_004384</name>
</gene>
<evidence type="ECO:0000313" key="3">
    <source>
        <dbReference type="EMBL" id="KAF7131255.1"/>
    </source>
</evidence>
<feature type="region of interest" description="Disordered" evidence="1">
    <location>
        <begin position="266"/>
        <end position="290"/>
    </location>
</feature>
<evidence type="ECO:0000313" key="4">
    <source>
        <dbReference type="Proteomes" id="UP000630445"/>
    </source>
</evidence>
<dbReference type="AlphaFoldDB" id="A0A8H6PFS2"/>
<dbReference type="OrthoDB" id="5549573at2759"/>
<keyword evidence="4" id="KW-1185">Reference proteome</keyword>
<dbReference type="InterPro" id="IPR005135">
    <property type="entry name" value="Endo/exonuclease/phosphatase"/>
</dbReference>
<comment type="caution">
    <text evidence="3">The sequence shown here is derived from an EMBL/GenBank/DDBJ whole genome shotgun (WGS) entry which is preliminary data.</text>
</comment>
<protein>
    <recommendedName>
        <fullName evidence="2">Endonuclease/exonuclease/phosphatase domain-containing protein</fullName>
    </recommendedName>
</protein>
<dbReference type="InterPro" id="IPR036691">
    <property type="entry name" value="Endo/exonu/phosph_ase_sf"/>
</dbReference>
<reference evidence="3" key="1">
    <citation type="submission" date="2020-06" db="EMBL/GenBank/DDBJ databases">
        <title>Draft genome sequences of strains closely related to Aspergillus parafelis and Aspergillus hiratsukae.</title>
        <authorList>
            <person name="Dos Santos R.A.C."/>
            <person name="Rivero-Menendez O."/>
            <person name="Steenwyk J.L."/>
            <person name="Mead M.E."/>
            <person name="Goldman G.H."/>
            <person name="Alastruey-Izquierdo A."/>
            <person name="Rokas A."/>
        </authorList>
    </citation>
    <scope>NUCLEOTIDE SEQUENCE</scope>
    <source>
        <strain evidence="3">CNM-CM5793</strain>
    </source>
</reference>
<proteinExistence type="predicted"/>
<evidence type="ECO:0000256" key="1">
    <source>
        <dbReference type="SAM" id="MobiDB-lite"/>
    </source>
</evidence>
<dbReference type="Proteomes" id="UP000630445">
    <property type="component" value="Unassembled WGS sequence"/>
</dbReference>
<dbReference type="Pfam" id="PF14529">
    <property type="entry name" value="Exo_endo_phos_2"/>
    <property type="match status" value="1"/>
</dbReference>
<name>A0A8H6PFS2_9EURO</name>
<evidence type="ECO:0000259" key="2">
    <source>
        <dbReference type="Pfam" id="PF14529"/>
    </source>
</evidence>
<accession>A0A8H6PFS2</accession>
<dbReference type="GO" id="GO:0003824">
    <property type="term" value="F:catalytic activity"/>
    <property type="evidence" value="ECO:0007669"/>
    <property type="project" value="InterPro"/>
</dbReference>
<organism evidence="3 4">
    <name type="scientific">Aspergillus hiratsukae</name>
    <dbReference type="NCBI Taxonomy" id="1194566"/>
    <lineage>
        <taxon>Eukaryota</taxon>
        <taxon>Fungi</taxon>
        <taxon>Dikarya</taxon>
        <taxon>Ascomycota</taxon>
        <taxon>Pezizomycotina</taxon>
        <taxon>Eurotiomycetes</taxon>
        <taxon>Eurotiomycetidae</taxon>
        <taxon>Eurotiales</taxon>
        <taxon>Aspergillaceae</taxon>
        <taxon>Aspergillus</taxon>
        <taxon>Aspergillus subgen. Fumigati</taxon>
    </lineage>
</organism>
<feature type="domain" description="Endonuclease/exonuclease/phosphatase" evidence="2">
    <location>
        <begin position="5"/>
        <end position="68"/>
    </location>
</feature>